<keyword evidence="3" id="KW-1185">Reference proteome</keyword>
<evidence type="ECO:0000259" key="1">
    <source>
        <dbReference type="Pfam" id="PF13966"/>
    </source>
</evidence>
<dbReference type="PANTHER" id="PTHR36617">
    <property type="entry name" value="PROTEIN, PUTATIVE-RELATED"/>
    <property type="match status" value="1"/>
</dbReference>
<organism evidence="2 3">
    <name type="scientific">Trifolium subterraneum</name>
    <name type="common">Subterranean clover</name>
    <dbReference type="NCBI Taxonomy" id="3900"/>
    <lineage>
        <taxon>Eukaryota</taxon>
        <taxon>Viridiplantae</taxon>
        <taxon>Streptophyta</taxon>
        <taxon>Embryophyta</taxon>
        <taxon>Tracheophyta</taxon>
        <taxon>Spermatophyta</taxon>
        <taxon>Magnoliopsida</taxon>
        <taxon>eudicotyledons</taxon>
        <taxon>Gunneridae</taxon>
        <taxon>Pentapetalae</taxon>
        <taxon>rosids</taxon>
        <taxon>fabids</taxon>
        <taxon>Fabales</taxon>
        <taxon>Fabaceae</taxon>
        <taxon>Papilionoideae</taxon>
        <taxon>50 kb inversion clade</taxon>
        <taxon>NPAAA clade</taxon>
        <taxon>Hologalegina</taxon>
        <taxon>IRL clade</taxon>
        <taxon>Trifolieae</taxon>
        <taxon>Trifolium</taxon>
    </lineage>
</organism>
<feature type="domain" description="Reverse transcriptase zinc-binding" evidence="1">
    <location>
        <begin position="132"/>
        <end position="193"/>
    </location>
</feature>
<dbReference type="Proteomes" id="UP000242715">
    <property type="component" value="Unassembled WGS sequence"/>
</dbReference>
<name>A0A2Z6PAD8_TRISU</name>
<dbReference type="InterPro" id="IPR026960">
    <property type="entry name" value="RVT-Znf"/>
</dbReference>
<evidence type="ECO:0000313" key="3">
    <source>
        <dbReference type="Proteomes" id="UP000242715"/>
    </source>
</evidence>
<reference evidence="3" key="1">
    <citation type="journal article" date="2017" name="Front. Plant Sci.">
        <title>Climate Clever Clovers: New Paradigm to Reduce the Environmental Footprint of Ruminants by Breeding Low Methanogenic Forages Utilizing Haplotype Variation.</title>
        <authorList>
            <person name="Kaur P."/>
            <person name="Appels R."/>
            <person name="Bayer P.E."/>
            <person name="Keeble-Gagnere G."/>
            <person name="Wang J."/>
            <person name="Hirakawa H."/>
            <person name="Shirasawa K."/>
            <person name="Vercoe P."/>
            <person name="Stefanova K."/>
            <person name="Durmic Z."/>
            <person name="Nichols P."/>
            <person name="Revell C."/>
            <person name="Isobe S.N."/>
            <person name="Edwards D."/>
            <person name="Erskine W."/>
        </authorList>
    </citation>
    <scope>NUCLEOTIDE SEQUENCE [LARGE SCALE GENOMIC DNA]</scope>
    <source>
        <strain evidence="3">cv. Daliak</strain>
    </source>
</reference>
<sequence>MGEGCQPWFASLWWKDICSIGHNLNNNWFSNNVVKKLGNGVDTSFWEDTWVGNRSLKDRFPRLYSISIQKEAKVAELHSFVNTVHWTLLWRRRLFVWEENLLLQLLELINPITLLGEIDRWGWVPEKDDLFTVKSTFSLVSNLIVSADLVPPWYASAFSVIWKCPAPSKVTAFAWQVLHDRIPSRHNLYRRHIID</sequence>
<dbReference type="EMBL" id="DF974127">
    <property type="protein sequence ID" value="GAU45475.1"/>
    <property type="molecule type" value="Genomic_DNA"/>
</dbReference>
<proteinExistence type="predicted"/>
<dbReference type="Pfam" id="PF13966">
    <property type="entry name" value="zf-RVT"/>
    <property type="match status" value="1"/>
</dbReference>
<gene>
    <name evidence="2" type="ORF">TSUD_190940</name>
</gene>
<dbReference type="PANTHER" id="PTHR36617:SF5">
    <property type="entry name" value="OS05G0421675 PROTEIN"/>
    <property type="match status" value="1"/>
</dbReference>
<evidence type="ECO:0000313" key="2">
    <source>
        <dbReference type="EMBL" id="GAU45475.1"/>
    </source>
</evidence>
<dbReference type="OrthoDB" id="1002578at2759"/>
<dbReference type="AlphaFoldDB" id="A0A2Z6PAD8"/>
<accession>A0A2Z6PAD8</accession>
<protein>
    <recommendedName>
        <fullName evidence="1">Reverse transcriptase zinc-binding domain-containing protein</fullName>
    </recommendedName>
</protein>